<organism evidence="2 3">
    <name type="scientific">Steccherinum ochraceum</name>
    <dbReference type="NCBI Taxonomy" id="92696"/>
    <lineage>
        <taxon>Eukaryota</taxon>
        <taxon>Fungi</taxon>
        <taxon>Dikarya</taxon>
        <taxon>Basidiomycota</taxon>
        <taxon>Agaricomycotina</taxon>
        <taxon>Agaricomycetes</taxon>
        <taxon>Polyporales</taxon>
        <taxon>Steccherinaceae</taxon>
        <taxon>Steccherinum</taxon>
    </lineage>
</organism>
<dbReference type="Gene3D" id="3.60.130.30">
    <property type="match status" value="1"/>
</dbReference>
<comment type="caution">
    <text evidence="2">The sequence shown here is derived from an EMBL/GenBank/DDBJ whole genome shotgun (WGS) entry which is preliminary data.</text>
</comment>
<feature type="region of interest" description="Disordered" evidence="1">
    <location>
        <begin position="278"/>
        <end position="314"/>
    </location>
</feature>
<evidence type="ECO:0000313" key="3">
    <source>
        <dbReference type="Proteomes" id="UP000292702"/>
    </source>
</evidence>
<dbReference type="OrthoDB" id="2797114at2759"/>
<feature type="region of interest" description="Disordered" evidence="1">
    <location>
        <begin position="1"/>
        <end position="67"/>
    </location>
</feature>
<feature type="region of interest" description="Disordered" evidence="1">
    <location>
        <begin position="161"/>
        <end position="254"/>
    </location>
</feature>
<proteinExistence type="predicted"/>
<gene>
    <name evidence="2" type="ORF">EIP91_006987</name>
</gene>
<feature type="compositionally biased region" description="Low complexity" evidence="1">
    <location>
        <begin position="183"/>
        <end position="194"/>
    </location>
</feature>
<dbReference type="EMBL" id="RWJN01000379">
    <property type="protein sequence ID" value="TCD62358.1"/>
    <property type="molecule type" value="Genomic_DNA"/>
</dbReference>
<keyword evidence="3" id="KW-1185">Reference proteome</keyword>
<feature type="compositionally biased region" description="Low complexity" evidence="1">
    <location>
        <begin position="21"/>
        <end position="34"/>
    </location>
</feature>
<sequence>MVTTRAQAKSTPSTALNAPNSGPTVPPSTSSTPTHGPRNADVDDNENSAEDEEDEEDEKCGQEGSGELYEAMQKVMQLAAVASVLQVRSTSFKLADSVESVLKCGQRNESDGLNTGSEKKENIEVEEVIPEEEEDEAEQNLSQDRISDFYDGVCHLLGWKKEMMGTPPPPQPRRKRNHQKKLPLPSFSMPLSSLPLPPSSAPPAPSSCPASSFTPPPPSSAPPASSSTPPPPSHTASPSSTPWTTNRGTRPMKNAWVEEVEDEYDILLRTRAPSPPMKHILEDWDMPSSTPSSSSGPSSSAAPSSVAGTGALRKASVEEVEDQYDAMLRVKKPRPPMKHIVEEWDASLALLPLCGKHQEAKKKRRSAAEKVRRRGWKATKVQGSRVAQAERAVELEKMFGLKLRHDRDDWYAEKVLNGLTVETKVHGESLRHESSAYCAPKFDPDTVSGTPGKEGGKSLFGDVDPNAHPEAFRLMQEEKYTYVCRPANGQATFFTDSNGVVYAARASQPTDPAYKLRHRRIFARANALMKPGVLRHHYPFTHHNRGKFWCLSYGVSHCRNPKPAEMSLGWKGNDDAIRDFMASPEVQSVTNHVMSGFQLFFPNVAAMYSLALQRLAAKDVLRNTYFKNCAFAACSVNLAEQTLADKHVDNRDFVNGICAILALGDFNPRTSAHIVLTEPRLIIELGPGDVFYFPSATIHHHSIPMRTAEETRKSMIWYSAGSLFRWVMQGHKRAKRASEMTAEEKREAKENGIKRWMQGWKLYSKISDLKGSPSM</sequence>
<feature type="compositionally biased region" description="Basic residues" evidence="1">
    <location>
        <begin position="172"/>
        <end position="181"/>
    </location>
</feature>
<feature type="compositionally biased region" description="Pro residues" evidence="1">
    <location>
        <begin position="195"/>
        <end position="206"/>
    </location>
</feature>
<feature type="compositionally biased region" description="Low complexity" evidence="1">
    <location>
        <begin position="287"/>
        <end position="311"/>
    </location>
</feature>
<feature type="compositionally biased region" description="Acidic residues" evidence="1">
    <location>
        <begin position="42"/>
        <end position="58"/>
    </location>
</feature>
<feature type="compositionally biased region" description="Polar residues" evidence="1">
    <location>
        <begin position="1"/>
        <end position="20"/>
    </location>
</feature>
<dbReference type="AlphaFoldDB" id="A0A4R0RFD7"/>
<evidence type="ECO:0000313" key="2">
    <source>
        <dbReference type="EMBL" id="TCD62358.1"/>
    </source>
</evidence>
<name>A0A4R0RFD7_9APHY</name>
<dbReference type="Proteomes" id="UP000292702">
    <property type="component" value="Unassembled WGS sequence"/>
</dbReference>
<reference evidence="2 3" key="1">
    <citation type="submission" date="2018-11" db="EMBL/GenBank/DDBJ databases">
        <title>Genome assembly of Steccherinum ochraceum LE-BIN_3174, the white-rot fungus of the Steccherinaceae family (The Residual Polyporoid clade, Polyporales, Basidiomycota).</title>
        <authorList>
            <person name="Fedorova T.V."/>
            <person name="Glazunova O.A."/>
            <person name="Landesman E.O."/>
            <person name="Moiseenko K.V."/>
            <person name="Psurtseva N.V."/>
            <person name="Savinova O.S."/>
            <person name="Shakhova N.V."/>
            <person name="Tyazhelova T.V."/>
            <person name="Vasina D.V."/>
        </authorList>
    </citation>
    <scope>NUCLEOTIDE SEQUENCE [LARGE SCALE GENOMIC DNA]</scope>
    <source>
        <strain evidence="2 3">LE-BIN_3174</strain>
    </source>
</reference>
<evidence type="ECO:0000256" key="1">
    <source>
        <dbReference type="SAM" id="MobiDB-lite"/>
    </source>
</evidence>
<protein>
    <submittedName>
        <fullName evidence="2">Uncharacterized protein</fullName>
    </submittedName>
</protein>
<accession>A0A4R0RFD7</accession>